<dbReference type="PANTHER" id="PTHR13847:SF187">
    <property type="entry name" value="DIMETHYLGLYCINE DEHYDROGENASE, MITOCHONDRIAL"/>
    <property type="match status" value="1"/>
</dbReference>
<dbReference type="Gene3D" id="3.30.9.10">
    <property type="entry name" value="D-Amino Acid Oxidase, subunit A, domain 2"/>
    <property type="match status" value="1"/>
</dbReference>
<gene>
    <name evidence="2" type="ORF">MNOR_LOCUS27204</name>
</gene>
<reference evidence="2 3" key="1">
    <citation type="submission" date="2024-05" db="EMBL/GenBank/DDBJ databases">
        <authorList>
            <person name="Wallberg A."/>
        </authorList>
    </citation>
    <scope>NUCLEOTIDE SEQUENCE [LARGE SCALE GENOMIC DNA]</scope>
</reference>
<dbReference type="GO" id="GO:0047865">
    <property type="term" value="F:dimethylglycine dehydrogenase activity"/>
    <property type="evidence" value="ECO:0007669"/>
    <property type="project" value="TreeGrafter"/>
</dbReference>
<dbReference type="Proteomes" id="UP001497623">
    <property type="component" value="Unassembled WGS sequence"/>
</dbReference>
<organism evidence="2 3">
    <name type="scientific">Meganyctiphanes norvegica</name>
    <name type="common">Northern krill</name>
    <name type="synonym">Thysanopoda norvegica</name>
    <dbReference type="NCBI Taxonomy" id="48144"/>
    <lineage>
        <taxon>Eukaryota</taxon>
        <taxon>Metazoa</taxon>
        <taxon>Ecdysozoa</taxon>
        <taxon>Arthropoda</taxon>
        <taxon>Crustacea</taxon>
        <taxon>Multicrustacea</taxon>
        <taxon>Malacostraca</taxon>
        <taxon>Eumalacostraca</taxon>
        <taxon>Eucarida</taxon>
        <taxon>Euphausiacea</taxon>
        <taxon>Euphausiidae</taxon>
        <taxon>Meganyctiphanes</taxon>
    </lineage>
</organism>
<dbReference type="GO" id="GO:0005759">
    <property type="term" value="C:mitochondrial matrix"/>
    <property type="evidence" value="ECO:0007669"/>
    <property type="project" value="TreeGrafter"/>
</dbReference>
<dbReference type="EMBL" id="CAXKWB010028238">
    <property type="protein sequence ID" value="CAL4133492.1"/>
    <property type="molecule type" value="Genomic_DNA"/>
</dbReference>
<comment type="caution">
    <text evidence="2">The sequence shown here is derived from an EMBL/GenBank/DDBJ whole genome shotgun (WGS) entry which is preliminary data.</text>
</comment>
<dbReference type="InterPro" id="IPR006076">
    <property type="entry name" value="FAD-dep_OxRdtase"/>
</dbReference>
<name>A0AAV2RMQ6_MEGNR</name>
<sequence length="334" mass="36947">MHRLLRNVPLGASRLCASGITAKNNARTLTYDQKLQSQQPIKTSSTWQDTAETLIIGGGVAGCSLAYHLARAGQKDVFLLEKLELTSGSTWHAAGLTTTYHPGINLKRIHLYSMNMYGQLEAETGQAVGFHQCGSIRLGTTQTRIDEMKYQMSRQGWHDAPQCMVTPEQIHEMVPIMNMDNIIAGIWNPADGHIDPYSLTMAIAKGARMYGATLLQHCPVQSLRLREDGKWVVGTAQGEITANRVVNCAGFHAKEVQKMAGSDLPLVPIHHQYLVTSTVPEVKALKKEIPVLRHLEGSFYLRMERDGLLIGPYESAESMKLSEDWTRNGVDPGK</sequence>
<feature type="domain" description="FAD dependent oxidoreductase" evidence="1">
    <location>
        <begin position="54"/>
        <end position="323"/>
    </location>
</feature>
<dbReference type="SUPFAM" id="SSF51905">
    <property type="entry name" value="FAD/NAD(P)-binding domain"/>
    <property type="match status" value="1"/>
</dbReference>
<dbReference type="InterPro" id="IPR036188">
    <property type="entry name" value="FAD/NAD-bd_sf"/>
</dbReference>
<evidence type="ECO:0000313" key="2">
    <source>
        <dbReference type="EMBL" id="CAL4133492.1"/>
    </source>
</evidence>
<evidence type="ECO:0000259" key="1">
    <source>
        <dbReference type="Pfam" id="PF01266"/>
    </source>
</evidence>
<dbReference type="Pfam" id="PF01266">
    <property type="entry name" value="DAO"/>
    <property type="match status" value="1"/>
</dbReference>
<keyword evidence="3" id="KW-1185">Reference proteome</keyword>
<evidence type="ECO:0000313" key="3">
    <source>
        <dbReference type="Proteomes" id="UP001497623"/>
    </source>
</evidence>
<dbReference type="AlphaFoldDB" id="A0AAV2RMQ6"/>
<protein>
    <recommendedName>
        <fullName evidence="1">FAD dependent oxidoreductase domain-containing protein</fullName>
    </recommendedName>
</protein>
<dbReference type="Gene3D" id="3.50.50.60">
    <property type="entry name" value="FAD/NAD(P)-binding domain"/>
    <property type="match status" value="1"/>
</dbReference>
<accession>A0AAV2RMQ6</accession>
<dbReference type="SUPFAM" id="SSF54373">
    <property type="entry name" value="FAD-linked reductases, C-terminal domain"/>
    <property type="match status" value="1"/>
</dbReference>
<dbReference type="PANTHER" id="PTHR13847">
    <property type="entry name" value="SARCOSINE DEHYDROGENASE-RELATED"/>
    <property type="match status" value="1"/>
</dbReference>
<proteinExistence type="predicted"/>
<feature type="non-terminal residue" evidence="2">
    <location>
        <position position="334"/>
    </location>
</feature>